<dbReference type="RefSeq" id="WP_179242182.1">
    <property type="nucleotide sequence ID" value="NZ_CP058595.1"/>
</dbReference>
<dbReference type="AlphaFoldDB" id="A0A7H9ARP3"/>
<dbReference type="GO" id="GO:0043565">
    <property type="term" value="F:sequence-specific DNA binding"/>
    <property type="evidence" value="ECO:0007669"/>
    <property type="project" value="InterPro"/>
</dbReference>
<dbReference type="PANTHER" id="PTHR43280:SF32">
    <property type="entry name" value="TRANSCRIPTIONAL REGULATORY PROTEIN"/>
    <property type="match status" value="1"/>
</dbReference>
<dbReference type="InterPro" id="IPR009057">
    <property type="entry name" value="Homeodomain-like_sf"/>
</dbReference>
<evidence type="ECO:0000313" key="5">
    <source>
        <dbReference type="EMBL" id="QLG45895.1"/>
    </source>
</evidence>
<dbReference type="Pfam" id="PF12833">
    <property type="entry name" value="HTH_18"/>
    <property type="match status" value="1"/>
</dbReference>
<dbReference type="PANTHER" id="PTHR43280">
    <property type="entry name" value="ARAC-FAMILY TRANSCRIPTIONAL REGULATOR"/>
    <property type="match status" value="1"/>
</dbReference>
<evidence type="ECO:0000313" key="6">
    <source>
        <dbReference type="Proteomes" id="UP000509302"/>
    </source>
</evidence>
<reference evidence="5 6" key="1">
    <citation type="journal article" date="2006" name="Int. J. Syst. Evol. Microbiol.">
        <title>Costertonia aggregata gen. nov., sp. nov., a mesophilic marine bacterium of the family Flavobacteriaceae, isolated from a mature biofilm.</title>
        <authorList>
            <person name="Kwon K.K."/>
            <person name="Lee Y.K."/>
            <person name="Lee H.K."/>
        </authorList>
    </citation>
    <scope>NUCLEOTIDE SEQUENCE [LARGE SCALE GENOMIC DNA]</scope>
    <source>
        <strain evidence="5 6">KCCM 42265</strain>
    </source>
</reference>
<evidence type="ECO:0000256" key="1">
    <source>
        <dbReference type="ARBA" id="ARBA00023015"/>
    </source>
</evidence>
<keyword evidence="3" id="KW-0804">Transcription</keyword>
<accession>A0A7H9ARP3</accession>
<proteinExistence type="predicted"/>
<dbReference type="GO" id="GO:0003700">
    <property type="term" value="F:DNA-binding transcription factor activity"/>
    <property type="evidence" value="ECO:0007669"/>
    <property type="project" value="InterPro"/>
</dbReference>
<keyword evidence="6" id="KW-1185">Reference proteome</keyword>
<dbReference type="EMBL" id="CP058595">
    <property type="protein sequence ID" value="QLG45895.1"/>
    <property type="molecule type" value="Genomic_DNA"/>
</dbReference>
<dbReference type="Gene3D" id="1.10.10.60">
    <property type="entry name" value="Homeodomain-like"/>
    <property type="match status" value="1"/>
</dbReference>
<evidence type="ECO:0000256" key="3">
    <source>
        <dbReference type="ARBA" id="ARBA00023163"/>
    </source>
</evidence>
<name>A0A7H9ARP3_9FLAO</name>
<sequence length="306" mass="35942">MNNFKTIQEYSEATGIPPAKYEHFVVRNFQDNMPTVVHKMSAFRHAFYAIALKINGGGKALSSHYSDFPEGSVVFFNSPFQILSWDIAPNWEGFYILMTRDFLAQSHYFKNFLDLFPFLKIDKSIPFQVNEEETKTLLSIYEKINIEYHSDKQDKFEIINTYVALLLNYVKRYFNQDISKETANQIIKTADLKILGRYQNLIEEHFRLDNEWDYNKNGHSPTYYAEVLNIHPNYLNAIVKNNLGVTALQYIHKHILHLAKSYLTQTKLSIKEIAYQLQFDSPNNFNNFFKKHTQNTPGKYRKSSNI</sequence>
<dbReference type="SUPFAM" id="SSF46689">
    <property type="entry name" value="Homeodomain-like"/>
    <property type="match status" value="1"/>
</dbReference>
<keyword evidence="2" id="KW-0238">DNA-binding</keyword>
<dbReference type="SMART" id="SM00342">
    <property type="entry name" value="HTH_ARAC"/>
    <property type="match status" value="1"/>
</dbReference>
<protein>
    <submittedName>
        <fullName evidence="5">AraC family transcriptional regulator</fullName>
    </submittedName>
</protein>
<dbReference type="Proteomes" id="UP000509302">
    <property type="component" value="Chromosome"/>
</dbReference>
<feature type="domain" description="HTH araC/xylS-type" evidence="4">
    <location>
        <begin position="196"/>
        <end position="303"/>
    </location>
</feature>
<organism evidence="5 6">
    <name type="scientific">Costertonia aggregata</name>
    <dbReference type="NCBI Taxonomy" id="343403"/>
    <lineage>
        <taxon>Bacteria</taxon>
        <taxon>Pseudomonadati</taxon>
        <taxon>Bacteroidota</taxon>
        <taxon>Flavobacteriia</taxon>
        <taxon>Flavobacteriales</taxon>
        <taxon>Flavobacteriaceae</taxon>
        <taxon>Costertonia</taxon>
    </lineage>
</organism>
<dbReference type="KEGG" id="cagg:HYG79_11230"/>
<dbReference type="InterPro" id="IPR018060">
    <property type="entry name" value="HTH_AraC"/>
</dbReference>
<evidence type="ECO:0000259" key="4">
    <source>
        <dbReference type="PROSITE" id="PS01124"/>
    </source>
</evidence>
<keyword evidence="1" id="KW-0805">Transcription regulation</keyword>
<gene>
    <name evidence="5" type="ORF">HYG79_11230</name>
</gene>
<evidence type="ECO:0000256" key="2">
    <source>
        <dbReference type="ARBA" id="ARBA00023125"/>
    </source>
</evidence>
<dbReference type="PROSITE" id="PS01124">
    <property type="entry name" value="HTH_ARAC_FAMILY_2"/>
    <property type="match status" value="1"/>
</dbReference>